<dbReference type="EMBL" id="FLQV01001710">
    <property type="protein sequence ID" value="SBT00099.1"/>
    <property type="molecule type" value="Genomic_DNA"/>
</dbReference>
<gene>
    <name evidence="3" type="ORF">POVCU1_057580</name>
    <name evidence="2" type="ORF">POVCU2_0085420</name>
</gene>
<evidence type="ECO:0000313" key="2">
    <source>
        <dbReference type="EMBL" id="SBS94010.1"/>
    </source>
</evidence>
<accession>A0A1A8WRR2</accession>
<organism evidence="2 5">
    <name type="scientific">Plasmodium ovale curtisi</name>
    <dbReference type="NCBI Taxonomy" id="864141"/>
    <lineage>
        <taxon>Eukaryota</taxon>
        <taxon>Sar</taxon>
        <taxon>Alveolata</taxon>
        <taxon>Apicomplexa</taxon>
        <taxon>Aconoidasida</taxon>
        <taxon>Haemosporida</taxon>
        <taxon>Plasmodiidae</taxon>
        <taxon>Plasmodium</taxon>
        <taxon>Plasmodium (Plasmodium)</taxon>
    </lineage>
</organism>
<dbReference type="EMBL" id="FLQU01001685">
    <property type="protein sequence ID" value="SBS94010.1"/>
    <property type="molecule type" value="Genomic_DNA"/>
</dbReference>
<evidence type="ECO:0000313" key="4">
    <source>
        <dbReference type="Proteomes" id="UP000078546"/>
    </source>
</evidence>
<feature type="transmembrane region" description="Helical" evidence="1">
    <location>
        <begin position="114"/>
        <end position="136"/>
    </location>
</feature>
<keyword evidence="1" id="KW-0812">Transmembrane</keyword>
<keyword evidence="1" id="KW-1133">Transmembrane helix</keyword>
<name>A0A1A8WRR2_PLAOA</name>
<reference evidence="4 5" key="2">
    <citation type="submission" date="2016-05" db="EMBL/GenBank/DDBJ databases">
        <authorList>
            <person name="Naeem Raeece"/>
        </authorList>
    </citation>
    <scope>NUCLEOTIDE SEQUENCE [LARGE SCALE GENOMIC DNA]</scope>
</reference>
<reference evidence="2" key="1">
    <citation type="submission" date="2016-05" db="EMBL/GenBank/DDBJ databases">
        <authorList>
            <person name="Lavstsen T."/>
            <person name="Jespersen J.S."/>
        </authorList>
    </citation>
    <scope>NUCLEOTIDE SEQUENCE [LARGE SCALE GENOMIC DNA]</scope>
</reference>
<dbReference type="VEuPathDB" id="PlasmoDB:PocGH01_00025100"/>
<proteinExistence type="predicted"/>
<dbReference type="AlphaFoldDB" id="A0A1A8WRR2"/>
<dbReference type="Proteomes" id="UP000078560">
    <property type="component" value="Unassembled WGS sequence"/>
</dbReference>
<keyword evidence="1" id="KW-0472">Membrane</keyword>
<evidence type="ECO:0000256" key="1">
    <source>
        <dbReference type="SAM" id="Phobius"/>
    </source>
</evidence>
<protein>
    <submittedName>
        <fullName evidence="2">Uncharacterized protein</fullName>
    </submittedName>
</protein>
<evidence type="ECO:0000313" key="5">
    <source>
        <dbReference type="Proteomes" id="UP000078560"/>
    </source>
</evidence>
<evidence type="ECO:0000313" key="3">
    <source>
        <dbReference type="EMBL" id="SBT00099.1"/>
    </source>
</evidence>
<dbReference type="Proteomes" id="UP000078546">
    <property type="component" value="Unassembled WGS sequence"/>
</dbReference>
<sequence length="147" mass="17287">MTFFQNDFNKNSCKKIDLNRPLGLRTARLLLQESSLEYERQNGRLKENAVHKRVNPLLCMDCFDPVKKKLQEIYSYIESDLLWSSSTNMDKNMEKSLNTKSSDNKNLCEEVTKFAFLMMPLYMIGVMGTAPFYLLWKANRKLKKNKK</sequence>